<keyword evidence="1" id="KW-1133">Transmembrane helix</keyword>
<evidence type="ECO:0000256" key="1">
    <source>
        <dbReference type="SAM" id="Phobius"/>
    </source>
</evidence>
<proteinExistence type="predicted"/>
<accession>A0A7V5NY21</accession>
<feature type="transmembrane region" description="Helical" evidence="1">
    <location>
        <begin position="52"/>
        <end position="69"/>
    </location>
</feature>
<evidence type="ECO:0000313" key="2">
    <source>
        <dbReference type="EMBL" id="HHI89255.1"/>
    </source>
</evidence>
<protein>
    <submittedName>
        <fullName evidence="2">DUF1499 domain-containing protein</fullName>
    </submittedName>
</protein>
<organism evidence="2">
    <name type="scientific">Hellea balneolensis</name>
    <dbReference type="NCBI Taxonomy" id="287478"/>
    <lineage>
        <taxon>Bacteria</taxon>
        <taxon>Pseudomonadati</taxon>
        <taxon>Pseudomonadota</taxon>
        <taxon>Alphaproteobacteria</taxon>
        <taxon>Maricaulales</taxon>
        <taxon>Robiginitomaculaceae</taxon>
        <taxon>Hellea</taxon>
    </lineage>
</organism>
<dbReference type="Pfam" id="PF07386">
    <property type="entry name" value="DUF1499"/>
    <property type="match status" value="1"/>
</dbReference>
<keyword evidence="1" id="KW-0812">Transmembrane</keyword>
<feature type="transmembrane region" description="Helical" evidence="1">
    <location>
        <begin position="12"/>
        <end position="32"/>
    </location>
</feature>
<dbReference type="Proteomes" id="UP000885806">
    <property type="component" value="Unassembled WGS sequence"/>
</dbReference>
<feature type="transmembrane region" description="Helical" evidence="1">
    <location>
        <begin position="75"/>
        <end position="93"/>
    </location>
</feature>
<reference evidence="2" key="1">
    <citation type="journal article" date="2020" name="mSystems">
        <title>Genome- and Community-Level Interaction Insights into Carbon Utilization and Element Cycling Functions of Hydrothermarchaeota in Hydrothermal Sediment.</title>
        <authorList>
            <person name="Zhou Z."/>
            <person name="Liu Y."/>
            <person name="Xu W."/>
            <person name="Pan J."/>
            <person name="Luo Z.H."/>
            <person name="Li M."/>
        </authorList>
    </citation>
    <scope>NUCLEOTIDE SEQUENCE [LARGE SCALE GENOMIC DNA]</scope>
    <source>
        <strain evidence="2">HyVt-538</strain>
    </source>
</reference>
<sequence length="257" mass="28211">MSKLTALFQKLALIFAAFIPVYFAGAALGTRFGLWDWKMGFGKLTMDYGPKLLILTTIIAMIALILSLISKPRKGVGVALLCLLIPLIGLGYGKKIRAKARSLPFIHDITTDTENPPTFSNIIVKRRAHCANGLDYIGTTAGKGKKLVSELQQEGYPDIKPLHFSQSPEVVFEKTKQVLRQTGLVLMNADRDKGILEATDTSFWFGFSDDVVVRIQAMADGSRVDIRSVSCVGRSDIGVNAARIRKIRDKLTALLKA</sequence>
<gene>
    <name evidence="2" type="ORF">ENK01_04800</name>
</gene>
<name>A0A7V5NY21_9PROT</name>
<keyword evidence="1" id="KW-0472">Membrane</keyword>
<dbReference type="AlphaFoldDB" id="A0A7V5NY21"/>
<dbReference type="InterPro" id="IPR010865">
    <property type="entry name" value="DUF1499"/>
</dbReference>
<comment type="caution">
    <text evidence="2">The sequence shown here is derived from an EMBL/GenBank/DDBJ whole genome shotgun (WGS) entry which is preliminary data.</text>
</comment>
<dbReference type="EMBL" id="DROP01000322">
    <property type="protein sequence ID" value="HHI89255.1"/>
    <property type="molecule type" value="Genomic_DNA"/>
</dbReference>